<dbReference type="PANTHER" id="PTHR37860">
    <property type="entry name" value="AGAP008810-PA"/>
    <property type="match status" value="1"/>
</dbReference>
<dbReference type="InterPro" id="IPR011030">
    <property type="entry name" value="Lipovitellin_superhlx_dom"/>
</dbReference>
<reference evidence="2 3" key="1">
    <citation type="submission" date="2017-06" db="EMBL/GenBank/DDBJ databases">
        <title>A platform for efficient transgenesis in Macrostomum lignano, a flatworm model organism for stem cell research.</title>
        <authorList>
            <person name="Berezikov E."/>
        </authorList>
    </citation>
    <scope>NUCLEOTIDE SEQUENCE [LARGE SCALE GENOMIC DNA]</scope>
    <source>
        <strain evidence="2">DV1</strain>
        <tissue evidence="2">Whole organism</tissue>
    </source>
</reference>
<dbReference type="Gene3D" id="2.20.50.20">
    <property type="entry name" value="Lipovitellin. Chain A, domain 3"/>
    <property type="match status" value="1"/>
</dbReference>
<dbReference type="GO" id="GO:0005319">
    <property type="term" value="F:lipid transporter activity"/>
    <property type="evidence" value="ECO:0007669"/>
    <property type="project" value="InterPro"/>
</dbReference>
<accession>A0A267GD20</accession>
<dbReference type="SMART" id="SM01169">
    <property type="entry name" value="DUF1943"/>
    <property type="match status" value="1"/>
</dbReference>
<dbReference type="InterPro" id="IPR001747">
    <property type="entry name" value="Vitellogenin_N"/>
</dbReference>
<feature type="domain" description="VWFD" evidence="1">
    <location>
        <begin position="3145"/>
        <end position="3340"/>
    </location>
</feature>
<dbReference type="PROSITE" id="PS51233">
    <property type="entry name" value="VWFD"/>
    <property type="match status" value="1"/>
</dbReference>
<dbReference type="SUPFAM" id="SSF56968">
    <property type="entry name" value="Lipovitellin-phosvitin complex, beta-sheet shell regions"/>
    <property type="match status" value="1"/>
</dbReference>
<dbReference type="InterPro" id="IPR015819">
    <property type="entry name" value="Lipid_transp_b-sht_shell"/>
</dbReference>
<comment type="caution">
    <text evidence="2">The sequence shown here is derived from an EMBL/GenBank/DDBJ whole genome shotgun (WGS) entry which is preliminary data.</text>
</comment>
<dbReference type="PANTHER" id="PTHR37860:SF1">
    <property type="match status" value="1"/>
</dbReference>
<protein>
    <recommendedName>
        <fullName evidence="1">VWFD domain-containing protein</fullName>
    </recommendedName>
</protein>
<organism evidence="2 3">
    <name type="scientific">Macrostomum lignano</name>
    <dbReference type="NCBI Taxonomy" id="282301"/>
    <lineage>
        <taxon>Eukaryota</taxon>
        <taxon>Metazoa</taxon>
        <taxon>Spiralia</taxon>
        <taxon>Lophotrochozoa</taxon>
        <taxon>Platyhelminthes</taxon>
        <taxon>Rhabditophora</taxon>
        <taxon>Macrostomorpha</taxon>
        <taxon>Macrostomida</taxon>
        <taxon>Macrostomidae</taxon>
        <taxon>Macrostomum</taxon>
    </lineage>
</organism>
<gene>
    <name evidence="2" type="ORF">BOX15_Mlig015590g1</name>
</gene>
<dbReference type="OrthoDB" id="6484170at2759"/>
<dbReference type="Proteomes" id="UP000215902">
    <property type="component" value="Unassembled WGS sequence"/>
</dbReference>
<evidence type="ECO:0000313" key="2">
    <source>
        <dbReference type="EMBL" id="PAA83925.1"/>
    </source>
</evidence>
<dbReference type="InterPro" id="IPR015255">
    <property type="entry name" value="Vitellinogen_open_b-sht"/>
</dbReference>
<evidence type="ECO:0000313" key="3">
    <source>
        <dbReference type="Proteomes" id="UP000215902"/>
    </source>
</evidence>
<dbReference type="Pfam" id="PF09172">
    <property type="entry name" value="Vit_open_b-sht"/>
    <property type="match status" value="1"/>
</dbReference>
<dbReference type="Gene3D" id="1.25.10.20">
    <property type="entry name" value="Vitellinogen, superhelical"/>
    <property type="match status" value="1"/>
</dbReference>
<sequence length="3698" mass="407204">MQSRVQLNRIYQRLLGGFCSENPSLKGVVRSAIAAAGTRPALQLILQQILSERNSWSVDALSQLPHPTVGMLQDVLDFVNRRRSRGNWQGEALALGDLVYRVCREHRGCGTDPAVARVVRFFSDQLGSEEACSRLQVGSCYTADAFVALLAVGNMGRAGGGASALVGCAANPRLALAHRVFALQSLRRFDYDKDNEAGAGARDRLARLLLDGALDAELRIAAYRALAAIGLTGQRADSLRSAVRRLLTSPNEDRQTQLFVRTHLSGLAGGASDPLLDKAAVAEAAKLLQEAAESAPDIAKELDRLSWREYSSAWRLQHFSHDWATGGRIEASVVFSPQSAIPRYIGLNLTLIDPGRGRQVNALELGLRIEGVDDEAHEAYKLFAQRFGASKSPGMDIFLRRRVRRQTVGVDLTPEQESRMQAAQEPRVDIVVRQSGAEVSHSTVSGIGLTAPLQLLKNIDFSTIRQLMEALPQFKKFFDSKRSSMSAGVLSEEAVSLPTISGAPLIVKSSAHYLTELRLDKVLDLSWTGNSSARLELRPRAALRQSRTVSVDAPFERMGVRTNLSFLTNTGLGLSLERARSDEANSDQTISMKLEPLDKRQSLADAKTDAAFFWHAIGADGEATPVEQPLVPSEVMEQSVRCTDNFIKKHSGLKLCVQSKKVSSASSSSASGDTASLLSSLRRSPGSFQLYLEKDDSLGGFELYFRQKRPTPLDPGNNRLELLIGDRNSPDRMLKLALRSSRSTGSSSWRFELINPVFPVSLFAQVTNSTSESQLQAKVRIGSVEYKAEGAAQWASADSPQMRLAGSFYRKDKVRQRVEISLAHRMDGRVLVLLPRASTAFNLTLQSGNQLRLLYDLQTAAANFTWKIASEYASSAGVLHSVQYQLKYENKFNNSRRDYGAVIYDLEVRNAEGRRVGHSLHAKLQRSIGAISRANVSVLHQLRLGSALRRSPLDFKLQVGLSETINGATFSAEGNGQLTYYRRDTGQEVTAKLEGLRVSMEENSNIDPVGSQSLYEINCGLGYEGYKANYKGVLRYLPRRDWGRLRQAFELQLGAQLLDGSIGSEVTHYWHLKNYVFMPDGGRQIASAQIARVVYANETLLHIDHRLNRESPLAALRHGLLVQSKLISQLKLNSSVSLAQEGIMSIDTSLEFSSSQVFQCKQKFEYIGLEEDHQVKHRAQLLLKNLYVLESDARVSRETAASLLRFLLYQRRIVAGRYNFRYSLALFARFLASMRFNETSRLTGPEPDRRTVLENVIDLAQTNGTVWKNQLMAHFDGSEVFNYGLLLERQSRDEVQRLCAFQVEAFGSGQSFRTRLEARMKSSASQAETRLNLTSGDTWGWHRVEADAAVLIKGEQSLSWRENAETEAASQLHFDTKLTGHVLNRRIDSNGMIGIWKQIRSTGRVFRVTSAAGTPKANATFNLKLLRSPEVLQLTNSLTNSLTFLPFRQLGSTIDVKSTPGTSYASLLSEFQVDNDKVASAKALHSPAVSLIDVKTKHPNFQEIKLKIGREQLTGLAGETNFTAIAKFHAFGWKVGARQSGIVTANTNPAKYKRLVSVRGDLELVGLENYIQRKRFNGEALLQLKHSNEFDLLFSVATPSPAGIELPLLRLSSNFEFAPLRAELKLRTAGSSGRLLSYGARVEFEPSRKANADVEFGERRAELGWSLQPSLGGAGHSAQFLARNSFLVAQPVFVHGVLNSTWPLRAEPLEASMEVRLSSTRFPGMSMRLVNYLERKLALLSIIAQPDNSVTDVFRLSYNQSADFEGIRGDTFAKFDLSSFSENIATRSVRVKYLFGVEKELHFEASQDSTAIHTGRILWYSEPRQVASVRGVAEAADFVVAIKSQRSWAVYLARSPIAASRSSVWHLSYDQFNDANQLSTPFSAKVEISDPWSVRNGEVSIYEKTFELRTHPAGGIELVVKTGAPVLYRVLWSSSGDSGTAGDKSMRLEIRVDDSITVAEIVRRPGQAVVTYGRQDAPNTLTVAYTVSGNRMNLTVSHRVDSRSSSAQILPGVTVPLPATPFRLAAQNRGGLKGDFQLSLASSAAGSLTYGHSLSRLPRALSARANLTGPRGDSLWQLSADLDRGERIAEIRTSLNGVFHFVLAEQLLQFRSSDVADLSLAFPSFRTSRTNQGGVGAKAVSLSLTVPLLGLRRSVELAAEHQLVENGRKVVLSYGRAGAEMLNGYLTVTEQTDHGVNFSVEAQLTSNAGLLWSATTVKTQMSAGMLRGEDNYTMAFSSRVFVDGIENSAVTAGLLGGSGGWPSRPSRGSARAAGFTDWEVGFDLSRPDGSKSLGGRLVRWAGAQVGPYSANASLGSTGQPGGRDFRFETESPQRHFVVAKEFDPTLDRKSLKFFINRRLNRGLVVALQRGPEPQQRALELELPTRLIRVEIWPLQNRSESSSGLGVRVAWDAARAPDRKIRLDLMAGSEGSVWAASATCEAPFLLDRMTLELRWEDGIGRSALVLRQLAGDRETARAQVGFERQLCRIDLLLETSGPTAGDGASSRLSATVEMDGDSLDDESRCRRLPLLLGDVRIEVPSHGVNKSFKFVYRPLREFTCAGDNGSAISLRFAPGQRLDRFTVFASGNDRQAARLDAVLDKRRSRLTAALDTGLGGFDFPANLRASRRFGGGSGGPGFRPNATLVFASAGVSDDGRRAHAAVLVGRMRFGQWPDPAEPASVPAGLNLFSLGLRLHGNNSMEGSSAWRSERVDGVKSAVAHLKESLLDTWMASGLRAFGSATDALLRAAGERLLKSVDAKRLAEEATNPLLADLTALKLYAEAVVEAVGSDPRLGAIVRLLKRFSGAASWRVAELSDWLASRLSEGGVGLVDLRLAERVQLAADAAVEFVDSLPLLAAWRAGLDAGKSAAGLVSDWLSGCLEVSDSFLRRMLSSGAAVSGRDGATASVLRLLSERASQLLSLGSVKAEMAKALLQIELALQAAVSDSLGLLADDLLPFAIGHLGDLVRLKEWLDDALYELRLWIDFGAGSGEAERRERLLSWPLRLARQLAGPGSLGYWRNLEDSWRLLTNGEFAAAVRRLLMTDAYGLRVWRPVCDAKCRESGDAAFAAVVGDVYPPVYLDSLSPRVWRRRLARVRSIRATARRFRGRLFATSSDGYELLSMFNDWRQMDAGLWDPLVRQLAMRHRTAVLVGGRSLITFDGISLVNPLPCSYVLAHDFRLNEFTVAQSYREVNGTAVRHDLLVRFGSVQYSISPSGVLKINGRIEKLPMSRYVGGRLVQAERKKSRLLVRFHGETLRNTLLLRCNSITDSCVLRVHPLYQARVDGMAGSNDGHRANDLQGGSRDSHIRYWTSGRCLATETGGPDATLSPAVESPEAEANCRLWFSWGNFSFDKCFTTVNPRPYLDLCRAFARLGKDICEVAVQYTDRCRNELVNINTPYSCVRCRVDEETTIVKDDLISEPRVLRKRLQAVFLLENSDCVASAIGLRGSYISYLAKLIERLNMSYPDLKSVEFGLAHFGGQGEPVLTAHPIHDTSRRFGNLADLNAGLVKVRLNGTSVHQFDVLKALAALQTQYAWEPLAQKHIFLFSCQTCTARSWDYARAFDKAFKVVSSEIFLHVLTKRGIPRPTRINDWLQNLIGYDRREVFYSDRRAEPIGSLTALNPSGDCSAELAMDSYNKASGTVWHLDRFAASRSHSVKISRRIFAWLQTRLERPLCQRCSCALSDSLVGQPRCQADNCQ</sequence>
<dbReference type="InterPro" id="IPR015817">
    <property type="entry name" value="Vitellinogen_open_b-sht_sub1"/>
</dbReference>
<dbReference type="Pfam" id="PF00094">
    <property type="entry name" value="VWD"/>
    <property type="match status" value="1"/>
</dbReference>
<dbReference type="EMBL" id="NIVC01000396">
    <property type="protein sequence ID" value="PAA83925.1"/>
    <property type="molecule type" value="Genomic_DNA"/>
</dbReference>
<evidence type="ECO:0000259" key="1">
    <source>
        <dbReference type="PROSITE" id="PS51233"/>
    </source>
</evidence>
<dbReference type="Pfam" id="PF01347">
    <property type="entry name" value="Vitellogenin_N"/>
    <property type="match status" value="1"/>
</dbReference>
<name>A0A267GD20_9PLAT</name>
<dbReference type="SMART" id="SM00216">
    <property type="entry name" value="VWD"/>
    <property type="match status" value="1"/>
</dbReference>
<dbReference type="InterPro" id="IPR001846">
    <property type="entry name" value="VWF_type-D"/>
</dbReference>
<dbReference type="STRING" id="282301.A0A267GD20"/>
<proteinExistence type="predicted"/>
<dbReference type="SUPFAM" id="SSF48431">
    <property type="entry name" value="Lipovitellin-phosvitin complex, superhelical domain"/>
    <property type="match status" value="1"/>
</dbReference>
<keyword evidence="3" id="KW-1185">Reference proteome</keyword>